<name>A0A8X8Z2F3_SALSN</name>
<comment type="caution">
    <text evidence="1">The sequence shown here is derived from an EMBL/GenBank/DDBJ whole genome shotgun (WGS) entry which is preliminary data.</text>
</comment>
<dbReference type="AlphaFoldDB" id="A0A8X8Z2F3"/>
<dbReference type="Proteomes" id="UP000298416">
    <property type="component" value="Unassembled WGS sequence"/>
</dbReference>
<dbReference type="SUPFAM" id="SSF50630">
    <property type="entry name" value="Acid proteases"/>
    <property type="match status" value="1"/>
</dbReference>
<reference evidence="1" key="2">
    <citation type="submission" date="2020-08" db="EMBL/GenBank/DDBJ databases">
        <title>Plant Genome Project.</title>
        <authorList>
            <person name="Zhang R.-G."/>
        </authorList>
    </citation>
    <scope>NUCLEOTIDE SEQUENCE</scope>
    <source>
        <strain evidence="1">Huo1</strain>
        <tissue evidence="1">Leaf</tissue>
    </source>
</reference>
<organism evidence="1">
    <name type="scientific">Salvia splendens</name>
    <name type="common">Scarlet sage</name>
    <dbReference type="NCBI Taxonomy" id="180675"/>
    <lineage>
        <taxon>Eukaryota</taxon>
        <taxon>Viridiplantae</taxon>
        <taxon>Streptophyta</taxon>
        <taxon>Embryophyta</taxon>
        <taxon>Tracheophyta</taxon>
        <taxon>Spermatophyta</taxon>
        <taxon>Magnoliopsida</taxon>
        <taxon>eudicotyledons</taxon>
        <taxon>Gunneridae</taxon>
        <taxon>Pentapetalae</taxon>
        <taxon>asterids</taxon>
        <taxon>lamiids</taxon>
        <taxon>Lamiales</taxon>
        <taxon>Lamiaceae</taxon>
        <taxon>Nepetoideae</taxon>
        <taxon>Mentheae</taxon>
        <taxon>Salviinae</taxon>
        <taxon>Salvia</taxon>
        <taxon>Salvia subgen. Calosphace</taxon>
        <taxon>core Calosphace</taxon>
    </lineage>
</organism>
<proteinExistence type="predicted"/>
<evidence type="ECO:0000313" key="1">
    <source>
        <dbReference type="EMBL" id="KAG6388948.1"/>
    </source>
</evidence>
<accession>A0A8X8Z2F3</accession>
<protein>
    <recommendedName>
        <fullName evidence="3">Peptidase A1 domain-containing protein</fullName>
    </recommendedName>
</protein>
<keyword evidence="2" id="KW-1185">Reference proteome</keyword>
<dbReference type="EMBL" id="PNBA02000020">
    <property type="protein sequence ID" value="KAG6388948.1"/>
    <property type="molecule type" value="Genomic_DNA"/>
</dbReference>
<evidence type="ECO:0000313" key="2">
    <source>
        <dbReference type="Proteomes" id="UP000298416"/>
    </source>
</evidence>
<dbReference type="InterPro" id="IPR021109">
    <property type="entry name" value="Peptidase_aspartic_dom_sf"/>
</dbReference>
<dbReference type="Gene3D" id="2.40.70.10">
    <property type="entry name" value="Acid Proteases"/>
    <property type="match status" value="1"/>
</dbReference>
<reference evidence="1" key="1">
    <citation type="submission" date="2018-01" db="EMBL/GenBank/DDBJ databases">
        <authorList>
            <person name="Mao J.F."/>
        </authorList>
    </citation>
    <scope>NUCLEOTIDE SEQUENCE</scope>
    <source>
        <strain evidence="1">Huo1</strain>
        <tissue evidence="1">Leaf</tissue>
    </source>
</reference>
<gene>
    <name evidence="1" type="ORF">SASPL_150385</name>
</gene>
<sequence length="147" mass="16336">MRDRRRCCSGASTCFSATTRAPPRTPDGWLLGRLKSLSEESCRTTPCSRASCAGATLIWRSWIDSGTRMVETKAEMALAGFVKMEEKREDEAELVFWGIVNQDYECLAMEPTDAGFHIYGGVAQVNYLVGFDVTRKTVSFKSAECGR</sequence>
<evidence type="ECO:0008006" key="3">
    <source>
        <dbReference type="Google" id="ProtNLM"/>
    </source>
</evidence>